<protein>
    <submittedName>
        <fullName evidence="6">Peptide/nickel transport system substrate-binding protein</fullName>
    </submittedName>
</protein>
<dbReference type="Pfam" id="PF00496">
    <property type="entry name" value="SBP_bac_5"/>
    <property type="match status" value="1"/>
</dbReference>
<dbReference type="Gene3D" id="3.40.190.10">
    <property type="entry name" value="Periplasmic binding protein-like II"/>
    <property type="match status" value="1"/>
</dbReference>
<dbReference type="STRING" id="56779.SAMN05421834_103162"/>
<evidence type="ECO:0000256" key="4">
    <source>
        <dbReference type="SAM" id="SignalP"/>
    </source>
</evidence>
<keyword evidence="3 4" id="KW-0732">Signal</keyword>
<dbReference type="PANTHER" id="PTHR30290:SF9">
    <property type="entry name" value="OLIGOPEPTIDE-BINDING PROTEIN APPA"/>
    <property type="match status" value="1"/>
</dbReference>
<proteinExistence type="inferred from homology"/>
<dbReference type="Gene3D" id="3.90.76.10">
    <property type="entry name" value="Dipeptide-binding Protein, Domain 1"/>
    <property type="match status" value="1"/>
</dbReference>
<dbReference type="CDD" id="cd08493">
    <property type="entry name" value="PBP2_DppA_like"/>
    <property type="match status" value="1"/>
</dbReference>
<dbReference type="GO" id="GO:0043190">
    <property type="term" value="C:ATP-binding cassette (ABC) transporter complex"/>
    <property type="evidence" value="ECO:0007669"/>
    <property type="project" value="InterPro"/>
</dbReference>
<dbReference type="GO" id="GO:1904680">
    <property type="term" value="F:peptide transmembrane transporter activity"/>
    <property type="evidence" value="ECO:0007669"/>
    <property type="project" value="TreeGrafter"/>
</dbReference>
<dbReference type="RefSeq" id="WP_076544008.1">
    <property type="nucleotide sequence ID" value="NZ_FTNC01000003.1"/>
</dbReference>
<dbReference type="GO" id="GO:0042597">
    <property type="term" value="C:periplasmic space"/>
    <property type="evidence" value="ECO:0007669"/>
    <property type="project" value="UniProtKB-ARBA"/>
</dbReference>
<evidence type="ECO:0000256" key="3">
    <source>
        <dbReference type="ARBA" id="ARBA00022729"/>
    </source>
</evidence>
<dbReference type="AlphaFoldDB" id="A0A1N6S1X6"/>
<dbReference type="Gene3D" id="3.10.105.10">
    <property type="entry name" value="Dipeptide-binding Protein, Domain 3"/>
    <property type="match status" value="1"/>
</dbReference>
<keyword evidence="2" id="KW-0813">Transport</keyword>
<feature type="signal peptide" evidence="4">
    <location>
        <begin position="1"/>
        <end position="24"/>
    </location>
</feature>
<reference evidence="7" key="1">
    <citation type="submission" date="2017-01" db="EMBL/GenBank/DDBJ databases">
        <authorList>
            <person name="Varghese N."/>
            <person name="Submissions S."/>
        </authorList>
    </citation>
    <scope>NUCLEOTIDE SEQUENCE [LARGE SCALE GENOMIC DNA]</scope>
    <source>
        <strain evidence="7">ATCC 700103</strain>
    </source>
</reference>
<evidence type="ECO:0000313" key="6">
    <source>
        <dbReference type="EMBL" id="SIQ35138.1"/>
    </source>
</evidence>
<dbReference type="EMBL" id="FTNC01000003">
    <property type="protein sequence ID" value="SIQ35138.1"/>
    <property type="molecule type" value="Genomic_DNA"/>
</dbReference>
<comment type="similarity">
    <text evidence="1">Belongs to the bacterial solute-binding protein 5 family.</text>
</comment>
<evidence type="ECO:0000256" key="1">
    <source>
        <dbReference type="ARBA" id="ARBA00005695"/>
    </source>
</evidence>
<name>A0A1N6S1X6_9FIRM</name>
<evidence type="ECO:0000259" key="5">
    <source>
        <dbReference type="Pfam" id="PF00496"/>
    </source>
</evidence>
<feature type="domain" description="Solute-binding protein family 5" evidence="5">
    <location>
        <begin position="76"/>
        <end position="441"/>
    </location>
</feature>
<dbReference type="PANTHER" id="PTHR30290">
    <property type="entry name" value="PERIPLASMIC BINDING COMPONENT OF ABC TRANSPORTER"/>
    <property type="match status" value="1"/>
</dbReference>
<gene>
    <name evidence="6" type="ORF">SAMN05421834_103162</name>
</gene>
<evidence type="ECO:0000256" key="2">
    <source>
        <dbReference type="ARBA" id="ARBA00022448"/>
    </source>
</evidence>
<feature type="chain" id="PRO_5012432998" evidence="4">
    <location>
        <begin position="25"/>
        <end position="523"/>
    </location>
</feature>
<dbReference type="InterPro" id="IPR039424">
    <property type="entry name" value="SBP_5"/>
</dbReference>
<sequence>MFKRLLFLLLITAVILGMTGSALADNHEGQYGGTLIYATGADADALDPHMTTLGNSADVIVNVFDGLVRFKSGTTEIEPALATDWEISDDGLEYVFNLREGVQFHDGTPFNAEAVVFDIERQLDPEHPYYLEGSYPYAGFSLGMIDEVTAVDEYTVKFTLENPYAPFLKNLAMFATMIASPEAVKEYGEDIFKNPVGTGAFKFVEWVRDDQITLEANEDYWDGRPYLDELIFTVIPNNQTRLLELENGNVHLMEGLNPTDIERVRENEELELLEAPGLNIGYIALHNEKKPFDNKEVRKAMNYAVNKQEIVDYLMGGQATVAKGPLPPTIWGYDDTLEGYPYDPEMARELLEEAGYGDGFEFTLRTYSAPRSYNPVGARLATAVQQYLSEVGIKANIEQLEWGTYIEEGKAGKHTAAFFGWIADNGDPDNFLNVFFNSDNRGSTNRAFYVNEEVDRLLEEAQQITDEAEREKLYKKVQQIVVDDAPFVFLNHMKMQIPIRTSVKNYVLYPTNNKYFHKVWLEQ</sequence>
<dbReference type="InterPro" id="IPR000914">
    <property type="entry name" value="SBP_5_dom"/>
</dbReference>
<evidence type="ECO:0000313" key="7">
    <source>
        <dbReference type="Proteomes" id="UP000185669"/>
    </source>
</evidence>
<dbReference type="PIRSF" id="PIRSF002741">
    <property type="entry name" value="MppA"/>
    <property type="match status" value="1"/>
</dbReference>
<keyword evidence="7" id="KW-1185">Reference proteome</keyword>
<dbReference type="InterPro" id="IPR030678">
    <property type="entry name" value="Peptide/Ni-bd"/>
</dbReference>
<dbReference type="GO" id="GO:0015833">
    <property type="term" value="P:peptide transport"/>
    <property type="evidence" value="ECO:0007669"/>
    <property type="project" value="TreeGrafter"/>
</dbReference>
<dbReference type="Proteomes" id="UP000185669">
    <property type="component" value="Unassembled WGS sequence"/>
</dbReference>
<accession>A0A1N6S1X6</accession>
<dbReference type="SUPFAM" id="SSF53850">
    <property type="entry name" value="Periplasmic binding protein-like II"/>
    <property type="match status" value="1"/>
</dbReference>
<organism evidence="6 7">
    <name type="scientific">Halanaerobium kushneri</name>
    <dbReference type="NCBI Taxonomy" id="56779"/>
    <lineage>
        <taxon>Bacteria</taxon>
        <taxon>Bacillati</taxon>
        <taxon>Bacillota</taxon>
        <taxon>Clostridia</taxon>
        <taxon>Halanaerobiales</taxon>
        <taxon>Halanaerobiaceae</taxon>
        <taxon>Halanaerobium</taxon>
    </lineage>
</organism>